<dbReference type="SUPFAM" id="SSF49265">
    <property type="entry name" value="Fibronectin type III"/>
    <property type="match status" value="1"/>
</dbReference>
<dbReference type="Gene3D" id="3.40.630.40">
    <property type="entry name" value="Zn-dependent exopeptidases"/>
    <property type="match status" value="1"/>
</dbReference>
<dbReference type="HOGENOM" id="CLU_014520_0_0_0"/>
<dbReference type="KEGG" id="caby:Cabys_2541"/>
<dbReference type="RefSeq" id="WP_006930729.1">
    <property type="nucleotide sequence ID" value="NZ_CM001402.1"/>
</dbReference>
<evidence type="ECO:0000313" key="2">
    <source>
        <dbReference type="EMBL" id="APF19290.1"/>
    </source>
</evidence>
<dbReference type="InterPro" id="IPR003961">
    <property type="entry name" value="FN3_dom"/>
</dbReference>
<dbReference type="CDD" id="cd00063">
    <property type="entry name" value="FN3"/>
    <property type="match status" value="1"/>
</dbReference>
<organism evidence="3 4">
    <name type="scientific">Caldithrix abyssi DSM 13497</name>
    <dbReference type="NCBI Taxonomy" id="880073"/>
    <lineage>
        <taxon>Bacteria</taxon>
        <taxon>Pseudomonadati</taxon>
        <taxon>Calditrichota</taxon>
        <taxon>Calditrichia</taxon>
        <taxon>Calditrichales</taxon>
        <taxon>Calditrichaceae</taxon>
        <taxon>Caldithrix</taxon>
    </lineage>
</organism>
<accession>H1XYC9</accession>
<dbReference type="EMBL" id="CP018099">
    <property type="protein sequence ID" value="APF19290.1"/>
    <property type="molecule type" value="Genomic_DNA"/>
</dbReference>
<dbReference type="eggNOG" id="COG0860">
    <property type="taxonomic scope" value="Bacteria"/>
</dbReference>
<reference evidence="2 5" key="2">
    <citation type="submission" date="2016-11" db="EMBL/GenBank/DDBJ databases">
        <title>Genomic analysis of Caldithrix abyssi and proposal of a novel bacterial phylum Caldithrichaeota.</title>
        <authorList>
            <person name="Kublanov I."/>
            <person name="Sigalova O."/>
            <person name="Gavrilov S."/>
            <person name="Lebedinsky A."/>
            <person name="Ivanova N."/>
            <person name="Daum C."/>
            <person name="Reddy T."/>
            <person name="Klenk H.P."/>
            <person name="Goker M."/>
            <person name="Reva O."/>
            <person name="Miroshnichenko M."/>
            <person name="Kyprides N."/>
            <person name="Woyke T."/>
            <person name="Gelfand M."/>
        </authorList>
    </citation>
    <scope>NUCLEOTIDE SEQUENCE [LARGE SCALE GENOMIC DNA]</scope>
    <source>
        <strain evidence="2 5">LF13</strain>
    </source>
</reference>
<dbReference type="Pfam" id="PF25275">
    <property type="entry name" value="Golvesin_C"/>
    <property type="match status" value="1"/>
</dbReference>
<dbReference type="OrthoDB" id="719733at2"/>
<dbReference type="SMART" id="SM00060">
    <property type="entry name" value="FN3"/>
    <property type="match status" value="1"/>
</dbReference>
<evidence type="ECO:0000313" key="5">
    <source>
        <dbReference type="Proteomes" id="UP000183868"/>
    </source>
</evidence>
<dbReference type="GO" id="GO:0016829">
    <property type="term" value="F:lyase activity"/>
    <property type="evidence" value="ECO:0007669"/>
    <property type="project" value="UniProtKB-KW"/>
</dbReference>
<evidence type="ECO:0000259" key="1">
    <source>
        <dbReference type="PROSITE" id="PS50853"/>
    </source>
</evidence>
<protein>
    <submittedName>
        <fullName evidence="3">Fibronectin type III domain protein</fullName>
    </submittedName>
    <submittedName>
        <fullName evidence="2">Xanthan lyase</fullName>
    </submittedName>
</protein>
<dbReference type="PaxDb" id="880073-Calab_3598"/>
<dbReference type="PROSITE" id="PS50853">
    <property type="entry name" value="FN3"/>
    <property type="match status" value="1"/>
</dbReference>
<dbReference type="PROSITE" id="PS51257">
    <property type="entry name" value="PROKAR_LIPOPROTEIN"/>
    <property type="match status" value="1"/>
</dbReference>
<dbReference type="InterPro" id="IPR033803">
    <property type="entry name" value="CBD-like_Golvesin-Xly"/>
</dbReference>
<sequence length="1013" mass="115748">MRLKALAFWTIVLMLASCQPLLIKKKPAYDYSGLSKKEIKVHKKAERFLEYAARTEQPVRLFPGVRIDSVKVNEEMKKIRIYFNKSFSFVPFREENVRKVYEIIRGLLGGKFKKYDLQIYSLQVPIEELIPNFYRSQKAKWDVTRLPKKYQRPAPIVRPEKPWKAERGLEGKNIVLWNSHGWYFNNSVGRWEWQRPRLFQSVEDLLTTSFVLPFLAPMLENAGAYLFLPRERDFQINEVIVDNDSTAPAGRHYSEITRDNLHFFKTGHAPGFALGYPPYETGENPFKMGTYRYVLSDSLASAIVRWTPVIPQTGYYAVYVSYHSDSNSVTDADYTVFHAGGKTAFKVNQTIGGGTWIYLGTFKFRRGFHPDSGSVRLTNLSKDQDRIVSADAVRFGGGMGNVAREGQVSGRPRFVEAARYYLQFAGMPDTLVYNFYADSNDYVDDYKSRGEYANYLYGKPFGPSRNRQAEGLKIPIDLSFAFHTDAGITHNDTTIGTLAIYSLAGADSQRVFPDSVSRMANRDFADILQTQIVHDIQAQLDPVWQRRPLYEAYYSEAFLPNMPAALLELLSHQNFRDMQMALDPRFRFVVSRAIYKAMLKFIASQNEQPFVVQPLPVTHFQAVFDSAGRVILSWKPTHDPLEPTAEARSYIVFTRIDSFGFDNGFVVQDTFAVIDSVQPGKIYSFKVCALNAGGKSFPSEILSIYRSPKQGPVLLIVNGFDRICAPSYFKDDRIGGFLGWLDNGVPYKYDPGFVGLQYDLKMDSKFLRNDAPGFGASFADYETRVIPGNTFDFVYEHGKAIKAAGYSFVSSSDEALMDGRLNPEQYPVMDLILGEEKRTPWPFRQNEMFNDSTFAAFPERLQRVIKKYLVKGNGLFVSGAYVASDLFAPKEQKYKDIIFAKKWLRFVLATDHAARTGKVKTALRDEIFDLPEFRFNTDYHPQIYAVESPDALNPMSDSWTCLRYAENEFSAGVAFKGYFRTITLGFPFETILDTQVRNKLMEQALRFLLNNKQ</sequence>
<keyword evidence="4" id="KW-1185">Reference proteome</keyword>
<dbReference type="InterPro" id="IPR013783">
    <property type="entry name" value="Ig-like_fold"/>
</dbReference>
<proteinExistence type="predicted"/>
<evidence type="ECO:0000313" key="4">
    <source>
        <dbReference type="Proteomes" id="UP000004671"/>
    </source>
</evidence>
<reference evidence="3 4" key="1">
    <citation type="submission" date="2011-09" db="EMBL/GenBank/DDBJ databases">
        <title>The permanent draft genome of Caldithrix abyssi DSM 13497.</title>
        <authorList>
            <consortium name="US DOE Joint Genome Institute (JGI-PGF)"/>
            <person name="Lucas S."/>
            <person name="Han J."/>
            <person name="Lapidus A."/>
            <person name="Bruce D."/>
            <person name="Goodwin L."/>
            <person name="Pitluck S."/>
            <person name="Peters L."/>
            <person name="Kyrpides N."/>
            <person name="Mavromatis K."/>
            <person name="Ivanova N."/>
            <person name="Mikhailova N."/>
            <person name="Chertkov O."/>
            <person name="Detter J.C."/>
            <person name="Tapia R."/>
            <person name="Han C."/>
            <person name="Land M."/>
            <person name="Hauser L."/>
            <person name="Markowitz V."/>
            <person name="Cheng J.-F."/>
            <person name="Hugenholtz P."/>
            <person name="Woyke T."/>
            <person name="Wu D."/>
            <person name="Spring S."/>
            <person name="Brambilla E."/>
            <person name="Klenk H.-P."/>
            <person name="Eisen J.A."/>
        </authorList>
    </citation>
    <scope>NUCLEOTIDE SEQUENCE [LARGE SCALE GENOMIC DNA]</scope>
    <source>
        <strain evidence="3 4">DSM 13497</strain>
    </source>
</reference>
<dbReference type="InterPro" id="IPR036116">
    <property type="entry name" value="FN3_sf"/>
</dbReference>
<dbReference type="STRING" id="880073.Cabys_2541"/>
<keyword evidence="2" id="KW-0456">Lyase</keyword>
<dbReference type="Proteomes" id="UP000004671">
    <property type="component" value="Chromosome"/>
</dbReference>
<dbReference type="SUPFAM" id="SSF53187">
    <property type="entry name" value="Zn-dependent exopeptidases"/>
    <property type="match status" value="1"/>
</dbReference>
<dbReference type="EMBL" id="CM001402">
    <property type="protein sequence ID" value="EHO43196.1"/>
    <property type="molecule type" value="Genomic_DNA"/>
</dbReference>
<gene>
    <name evidence="2" type="ORF">Cabys_2541</name>
    <name evidence="3" type="ORF">Calab_3598</name>
</gene>
<dbReference type="AlphaFoldDB" id="H1XYC9"/>
<dbReference type="Gene3D" id="2.60.40.10">
    <property type="entry name" value="Immunoglobulins"/>
    <property type="match status" value="1"/>
</dbReference>
<feature type="domain" description="Fibronectin type-III" evidence="1">
    <location>
        <begin position="616"/>
        <end position="710"/>
    </location>
</feature>
<evidence type="ECO:0000313" key="3">
    <source>
        <dbReference type="EMBL" id="EHO43196.1"/>
    </source>
</evidence>
<dbReference type="Proteomes" id="UP000183868">
    <property type="component" value="Chromosome"/>
</dbReference>
<name>H1XYC9_CALAY</name>